<name>A0AAV9X0S1_9PEZI</name>
<feature type="compositionally biased region" description="Acidic residues" evidence="1">
    <location>
        <begin position="775"/>
        <end position="808"/>
    </location>
</feature>
<dbReference type="Proteomes" id="UP001365542">
    <property type="component" value="Unassembled WGS sequence"/>
</dbReference>
<feature type="compositionally biased region" description="Basic and acidic residues" evidence="1">
    <location>
        <begin position="388"/>
        <end position="412"/>
    </location>
</feature>
<reference evidence="2 3" key="1">
    <citation type="submission" date="2019-10" db="EMBL/GenBank/DDBJ databases">
        <authorList>
            <person name="Palmer J.M."/>
        </authorList>
    </citation>
    <scope>NUCLEOTIDE SEQUENCE [LARGE SCALE GENOMIC DNA]</scope>
    <source>
        <strain evidence="2 3">TWF694</strain>
    </source>
</reference>
<evidence type="ECO:0008006" key="4">
    <source>
        <dbReference type="Google" id="ProtNLM"/>
    </source>
</evidence>
<feature type="region of interest" description="Disordered" evidence="1">
    <location>
        <begin position="711"/>
        <end position="808"/>
    </location>
</feature>
<feature type="compositionally biased region" description="Basic and acidic residues" evidence="1">
    <location>
        <begin position="511"/>
        <end position="523"/>
    </location>
</feature>
<dbReference type="InterPro" id="IPR038014">
    <property type="entry name" value="Ies1"/>
</dbReference>
<sequence>MAASPQSSVALSQTTPPPSFSATNGSFQTNGHDTRSGDEASSPRSAKRSHDSMMKDSMDIDHSSPSREQPGASAGSPSASVATPRPDDGGRPGTSSNAIGDTSMLSNLDNDTPSKDNAPGTGRRNYTTSFSGAKIKHLKKADGEPLWRKDIQFDWLHAIFTDETKVFTNSYTGEKNQSFADVYIDAMARSSKTSKILRDKLMTDRPQATNMAMVCLLVNIGRMNTTLNFFPEMRAQLRTYHAIPALQTYVDPNAYKQLQDAPRLKSILKGACEDRREPTTLDGIVKVPLQPRTNPINLIFVLANFSHKVTELHFGQPRDFFDLVMRWTLSSSSRAKAFLWLMWWYLESDFTAKSAADNPFGVGLAQEAGPKEPGSRRGSIASESEAGGNKEDKEKEKENTKSKHGDDDKTVPSFVDEKFKGLPIIIPEFESLTEEQAALENVDTEAEIVFGNEMKEERYRKMAELEAGIIPTKSSTTKKPKRPSKYDIEPGSNFVSSPAPSTYGRFPARGRRYDDSHLSDSDARSMSPDTLASATKLKGISSRGLLSKGLAGPKLLKLTGLLPPQTEIKPGEKRPRPLTQHQLAVQEHRRQRVERETDKMINRHYRRSKRARHRDSVFARTWRRIKEMPDPFAKSDDEVDLEHPLVRIDEPQEEIEVLEARRRKYKYNNGTSTKGPAGIVPLDGEEDDYGEEAASIAAALRRIRRRLPRWEEEDRARKKKGLAGDVEIEVGVPVADTVEGRDKKGKRKRVEQDEGFGSDVEYDDEEVFEDAREGNEDDEDDDDATEEEDDDEEDEEDVDPDDMEVELL</sequence>
<dbReference type="AlphaFoldDB" id="A0AAV9X0S1"/>
<gene>
    <name evidence="2" type="ORF">TWF694_003151</name>
</gene>
<keyword evidence="3" id="KW-1185">Reference proteome</keyword>
<evidence type="ECO:0000256" key="1">
    <source>
        <dbReference type="SAM" id="MobiDB-lite"/>
    </source>
</evidence>
<protein>
    <recommendedName>
        <fullName evidence="4">Ino eighty subunit 1</fullName>
    </recommendedName>
</protein>
<feature type="compositionally biased region" description="Acidic residues" evidence="1">
    <location>
        <begin position="753"/>
        <end position="768"/>
    </location>
</feature>
<accession>A0AAV9X0S1</accession>
<feature type="compositionally biased region" description="Basic and acidic residues" evidence="1">
    <location>
        <begin position="48"/>
        <end position="65"/>
    </location>
</feature>
<dbReference type="GO" id="GO:0031011">
    <property type="term" value="C:Ino80 complex"/>
    <property type="evidence" value="ECO:0007669"/>
    <property type="project" value="InterPro"/>
</dbReference>
<dbReference type="PANTHER" id="PTHR37287:SF1">
    <property type="entry name" value="INO EIGHTY SUBUNIT 1"/>
    <property type="match status" value="1"/>
</dbReference>
<evidence type="ECO:0000313" key="2">
    <source>
        <dbReference type="EMBL" id="KAK6531988.1"/>
    </source>
</evidence>
<feature type="compositionally biased region" description="Polar residues" evidence="1">
    <location>
        <begin position="1"/>
        <end position="31"/>
    </location>
</feature>
<feature type="compositionally biased region" description="Polar residues" evidence="1">
    <location>
        <begin position="93"/>
        <end position="111"/>
    </location>
</feature>
<feature type="region of interest" description="Disordered" evidence="1">
    <location>
        <begin position="470"/>
        <end position="530"/>
    </location>
</feature>
<dbReference type="EMBL" id="JAVHJO010000012">
    <property type="protein sequence ID" value="KAK6531988.1"/>
    <property type="molecule type" value="Genomic_DNA"/>
</dbReference>
<feature type="region of interest" description="Disordered" evidence="1">
    <location>
        <begin position="1"/>
        <end position="128"/>
    </location>
</feature>
<dbReference type="PANTHER" id="PTHR37287">
    <property type="entry name" value="INO EIGHTY SUBUNIT 1"/>
    <property type="match status" value="1"/>
</dbReference>
<organism evidence="2 3">
    <name type="scientific">Orbilia ellipsospora</name>
    <dbReference type="NCBI Taxonomy" id="2528407"/>
    <lineage>
        <taxon>Eukaryota</taxon>
        <taxon>Fungi</taxon>
        <taxon>Dikarya</taxon>
        <taxon>Ascomycota</taxon>
        <taxon>Pezizomycotina</taxon>
        <taxon>Orbiliomycetes</taxon>
        <taxon>Orbiliales</taxon>
        <taxon>Orbiliaceae</taxon>
        <taxon>Orbilia</taxon>
    </lineage>
</organism>
<proteinExistence type="predicted"/>
<feature type="region of interest" description="Disordered" evidence="1">
    <location>
        <begin position="363"/>
        <end position="412"/>
    </location>
</feature>
<comment type="caution">
    <text evidence="2">The sequence shown here is derived from an EMBL/GenBank/DDBJ whole genome shotgun (WGS) entry which is preliminary data.</text>
</comment>
<feature type="compositionally biased region" description="Low complexity" evidence="1">
    <location>
        <begin position="70"/>
        <end position="82"/>
    </location>
</feature>
<evidence type="ECO:0000313" key="3">
    <source>
        <dbReference type="Proteomes" id="UP001365542"/>
    </source>
</evidence>